<dbReference type="Gene3D" id="3.90.1280.10">
    <property type="entry name" value="HSP33 redox switch-like"/>
    <property type="match status" value="1"/>
</dbReference>
<evidence type="ECO:0000313" key="8">
    <source>
        <dbReference type="Proteomes" id="UP000275076"/>
    </source>
</evidence>
<feature type="disulfide bond" description="Redox-active" evidence="6">
    <location>
        <begin position="269"/>
        <end position="272"/>
    </location>
</feature>
<accession>A0A428MVC1</accession>
<dbReference type="EMBL" id="RBVX01000044">
    <property type="protein sequence ID" value="RSL30054.1"/>
    <property type="molecule type" value="Genomic_DNA"/>
</dbReference>
<dbReference type="SUPFAM" id="SSF118352">
    <property type="entry name" value="HSP33 redox switch-like"/>
    <property type="match status" value="1"/>
</dbReference>
<sequence>MEDYLVKSVAYDGKIRAYAIQTTNMVNEAMQRHQAWPTASAALGRTMTAGSMMGAMLKGDDKLTIKIEGGGPMGPIIVDSDSSGNTRGYAHNMQVHFDLNDKGKLDVARAVGNEGMLSVVKDLGMRDHFTGSVPLASGEIGDDFTYYFVSSEQVPSSVGLGVLVNPDNSILAAGGFIIQLLPDTEDELAEKVEKQLEAMPPISKLIEKGKSPEEILHIILGDEVKILDRQPVSFSCHCSSERVSNALISLGREELQDMIDKDGGAETQCHFCNEKYNFSAEDLKELKQEAWNIENGAQ</sequence>
<organism evidence="7 8">
    <name type="scientific">Salibacterium salarium</name>
    <dbReference type="NCBI Taxonomy" id="284579"/>
    <lineage>
        <taxon>Bacteria</taxon>
        <taxon>Bacillati</taxon>
        <taxon>Bacillota</taxon>
        <taxon>Bacilli</taxon>
        <taxon>Bacillales</taxon>
        <taxon>Bacillaceae</taxon>
    </lineage>
</organism>
<keyword evidence="4 6" id="KW-0143">Chaperone</keyword>
<keyword evidence="3 6" id="KW-1015">Disulfide bond</keyword>
<name>A0A428MVC1_9BACI</name>
<keyword evidence="2 6" id="KW-0862">Zinc</keyword>
<protein>
    <recommendedName>
        <fullName evidence="6">33 kDa chaperonin</fullName>
    </recommendedName>
    <alternativeName>
        <fullName evidence="6">Heat shock protein 33 homolog</fullName>
        <shortName evidence="6">HSP33</shortName>
    </alternativeName>
</protein>
<dbReference type="OrthoDB" id="9776534at2"/>
<dbReference type="PIRSF" id="PIRSF005261">
    <property type="entry name" value="Heat_shock_Hsp33"/>
    <property type="match status" value="1"/>
</dbReference>
<comment type="caution">
    <text evidence="7">The sequence shown here is derived from an EMBL/GenBank/DDBJ whole genome shotgun (WGS) entry which is preliminary data.</text>
</comment>
<proteinExistence type="inferred from homology"/>
<keyword evidence="1 6" id="KW-0963">Cytoplasm</keyword>
<feature type="disulfide bond" description="Redox-active" evidence="6">
    <location>
        <begin position="236"/>
        <end position="238"/>
    </location>
</feature>
<dbReference type="PANTHER" id="PTHR30111:SF1">
    <property type="entry name" value="33 KDA CHAPERONIN"/>
    <property type="match status" value="1"/>
</dbReference>
<gene>
    <name evidence="6 7" type="primary">hslO</name>
    <name evidence="7" type="ORF">D7Z54_28110</name>
</gene>
<dbReference type="HAMAP" id="MF_00117">
    <property type="entry name" value="HslO"/>
    <property type="match status" value="1"/>
</dbReference>
<dbReference type="Proteomes" id="UP000275076">
    <property type="component" value="Unassembled WGS sequence"/>
</dbReference>
<dbReference type="InterPro" id="IPR000397">
    <property type="entry name" value="Heat_shock_Hsp33"/>
</dbReference>
<dbReference type="GO" id="GO:0044183">
    <property type="term" value="F:protein folding chaperone"/>
    <property type="evidence" value="ECO:0007669"/>
    <property type="project" value="TreeGrafter"/>
</dbReference>
<reference evidence="7 8" key="1">
    <citation type="submission" date="2018-10" db="EMBL/GenBank/DDBJ databases">
        <title>Draft genome sequence of Bacillus salarius IM0101, isolated from a hypersaline soil in Inner Mongolia, China.</title>
        <authorList>
            <person name="Yamprayoonswat W."/>
            <person name="Boonvisut S."/>
            <person name="Jumpathong W."/>
            <person name="Sittihan S."/>
            <person name="Ruangsuj P."/>
            <person name="Wanthongcharoen S."/>
            <person name="Thongpramul N."/>
            <person name="Pimmason S."/>
            <person name="Yu B."/>
            <person name="Yasawong M."/>
        </authorList>
    </citation>
    <scope>NUCLEOTIDE SEQUENCE [LARGE SCALE GENOMIC DNA]</scope>
    <source>
        <strain evidence="7 8">IM0101</strain>
    </source>
</reference>
<evidence type="ECO:0000256" key="3">
    <source>
        <dbReference type="ARBA" id="ARBA00023157"/>
    </source>
</evidence>
<dbReference type="InterPro" id="IPR016153">
    <property type="entry name" value="Heat_shock_Hsp33_N"/>
</dbReference>
<dbReference type="RefSeq" id="WP_125561397.1">
    <property type="nucleotide sequence ID" value="NZ_RBVX01000044.1"/>
</dbReference>
<evidence type="ECO:0000313" key="7">
    <source>
        <dbReference type="EMBL" id="RSL30054.1"/>
    </source>
</evidence>
<dbReference type="Gene3D" id="3.55.30.10">
    <property type="entry name" value="Hsp33 domain"/>
    <property type="match status" value="1"/>
</dbReference>
<dbReference type="Pfam" id="PF01430">
    <property type="entry name" value="HSP33"/>
    <property type="match status" value="1"/>
</dbReference>
<comment type="subcellular location">
    <subcellularLocation>
        <location evidence="6">Cytoplasm</location>
    </subcellularLocation>
</comment>
<dbReference type="SUPFAM" id="SSF64397">
    <property type="entry name" value="Hsp33 domain"/>
    <property type="match status" value="1"/>
</dbReference>
<dbReference type="AlphaFoldDB" id="A0A428MVC1"/>
<evidence type="ECO:0000256" key="6">
    <source>
        <dbReference type="HAMAP-Rule" id="MF_00117"/>
    </source>
</evidence>
<comment type="function">
    <text evidence="6">Redox regulated molecular chaperone. Protects both thermally unfolding and oxidatively damaged proteins from irreversible aggregation. Plays an important role in the bacterial defense system toward oxidative stress.</text>
</comment>
<dbReference type="NCBIfam" id="NF001033">
    <property type="entry name" value="PRK00114.1"/>
    <property type="match status" value="1"/>
</dbReference>
<evidence type="ECO:0000256" key="4">
    <source>
        <dbReference type="ARBA" id="ARBA00023186"/>
    </source>
</evidence>
<evidence type="ECO:0000256" key="1">
    <source>
        <dbReference type="ARBA" id="ARBA00022490"/>
    </source>
</evidence>
<keyword evidence="8" id="KW-1185">Reference proteome</keyword>
<comment type="PTM">
    <text evidence="6">Under oxidizing conditions two disulfide bonds are formed involving the reactive cysteines. Under reducing conditions zinc is bound to the reactive cysteines and the protein is inactive.</text>
</comment>
<dbReference type="CDD" id="cd00498">
    <property type="entry name" value="Hsp33"/>
    <property type="match status" value="1"/>
</dbReference>
<evidence type="ECO:0000256" key="2">
    <source>
        <dbReference type="ARBA" id="ARBA00022833"/>
    </source>
</evidence>
<dbReference type="GO" id="GO:0042026">
    <property type="term" value="P:protein refolding"/>
    <property type="evidence" value="ECO:0007669"/>
    <property type="project" value="TreeGrafter"/>
</dbReference>
<dbReference type="GO" id="GO:0005737">
    <property type="term" value="C:cytoplasm"/>
    <property type="evidence" value="ECO:0007669"/>
    <property type="project" value="UniProtKB-SubCell"/>
</dbReference>
<comment type="similarity">
    <text evidence="6">Belongs to the HSP33 family.</text>
</comment>
<evidence type="ECO:0000256" key="5">
    <source>
        <dbReference type="ARBA" id="ARBA00023284"/>
    </source>
</evidence>
<dbReference type="PANTHER" id="PTHR30111">
    <property type="entry name" value="33 KDA CHAPERONIN"/>
    <property type="match status" value="1"/>
</dbReference>
<keyword evidence="5 6" id="KW-0676">Redox-active center</keyword>
<dbReference type="GO" id="GO:0051082">
    <property type="term" value="F:unfolded protein binding"/>
    <property type="evidence" value="ECO:0007669"/>
    <property type="project" value="UniProtKB-UniRule"/>
</dbReference>
<dbReference type="InterPro" id="IPR016154">
    <property type="entry name" value="Heat_shock_Hsp33_C"/>
</dbReference>